<evidence type="ECO:0000259" key="13">
    <source>
        <dbReference type="Pfam" id="PF06333"/>
    </source>
</evidence>
<keyword evidence="5 11" id="KW-0805">Transcription regulation</keyword>
<dbReference type="Pfam" id="PF18296">
    <property type="entry name" value="MID_MedPIWI"/>
    <property type="match status" value="1"/>
</dbReference>
<evidence type="ECO:0000313" key="15">
    <source>
        <dbReference type="EMBL" id="OQN98443.1"/>
    </source>
</evidence>
<evidence type="ECO:0000256" key="7">
    <source>
        <dbReference type="ARBA" id="ARBA00023163"/>
    </source>
</evidence>
<evidence type="ECO:0000256" key="5">
    <source>
        <dbReference type="ARBA" id="ARBA00023015"/>
    </source>
</evidence>
<dbReference type="Proteomes" id="UP000192596">
    <property type="component" value="Unassembled WGS sequence"/>
</dbReference>
<dbReference type="InterPro" id="IPR041285">
    <property type="entry name" value="MID_MedPIWI"/>
</dbReference>
<dbReference type="GO" id="GO:0016592">
    <property type="term" value="C:mediator complex"/>
    <property type="evidence" value="ECO:0007669"/>
    <property type="project" value="InterPro"/>
</dbReference>
<dbReference type="InterPro" id="IPR009401">
    <property type="entry name" value="Med13_C"/>
</dbReference>
<comment type="similarity">
    <text evidence="2 11">Belongs to the Mediator complex subunit 13 family.</text>
</comment>
<organism evidence="15 16">
    <name type="scientific">Cryoendolithus antarcticus</name>
    <dbReference type="NCBI Taxonomy" id="1507870"/>
    <lineage>
        <taxon>Eukaryota</taxon>
        <taxon>Fungi</taxon>
        <taxon>Dikarya</taxon>
        <taxon>Ascomycota</taxon>
        <taxon>Pezizomycotina</taxon>
        <taxon>Dothideomycetes</taxon>
        <taxon>Dothideomycetidae</taxon>
        <taxon>Cladosporiales</taxon>
        <taxon>Cladosporiaceae</taxon>
        <taxon>Cryoendolithus</taxon>
    </lineage>
</organism>
<feature type="region of interest" description="Disordered" evidence="12">
    <location>
        <begin position="581"/>
        <end position="601"/>
    </location>
</feature>
<comment type="caution">
    <text evidence="15">The sequence shown here is derived from an EMBL/GenBank/DDBJ whole genome shotgun (WGS) entry which is preliminary data.</text>
</comment>
<feature type="compositionally biased region" description="Polar residues" evidence="12">
    <location>
        <begin position="589"/>
        <end position="600"/>
    </location>
</feature>
<evidence type="ECO:0000313" key="16">
    <source>
        <dbReference type="Proteomes" id="UP000192596"/>
    </source>
</evidence>
<feature type="compositionally biased region" description="Polar residues" evidence="12">
    <location>
        <begin position="626"/>
        <end position="646"/>
    </location>
</feature>
<comment type="function">
    <text evidence="9 11">Component of the SRB8-11 complex. The SRB8-11 complex is a regulatory module of the Mediator complex which is itself involved in regulation of basal and activated RNA polymerase II-dependent transcription. The SRB8-11 complex may be involved in the transcriptional repression of a subset of genes regulated by Mediator. It may inhibit the association of the Mediator complex with RNA polymerase II to form the holoenzyme complex.</text>
</comment>
<feature type="region of interest" description="Disordered" evidence="12">
    <location>
        <begin position="854"/>
        <end position="882"/>
    </location>
</feature>
<feature type="region of interest" description="Disordered" evidence="12">
    <location>
        <begin position="620"/>
        <end position="685"/>
    </location>
</feature>
<evidence type="ECO:0000256" key="1">
    <source>
        <dbReference type="ARBA" id="ARBA00004123"/>
    </source>
</evidence>
<keyword evidence="4 11" id="KW-0678">Repressor</keyword>
<accession>A0A1V8SH73</accession>
<evidence type="ECO:0000259" key="14">
    <source>
        <dbReference type="Pfam" id="PF18296"/>
    </source>
</evidence>
<feature type="region of interest" description="Disordered" evidence="12">
    <location>
        <begin position="1274"/>
        <end position="1346"/>
    </location>
</feature>
<evidence type="ECO:0000256" key="6">
    <source>
        <dbReference type="ARBA" id="ARBA00023159"/>
    </source>
</evidence>
<feature type="compositionally biased region" description="Low complexity" evidence="12">
    <location>
        <begin position="671"/>
        <end position="681"/>
    </location>
</feature>
<keyword evidence="16" id="KW-1185">Reference proteome</keyword>
<proteinExistence type="inferred from homology"/>
<dbReference type="GO" id="GO:0045944">
    <property type="term" value="P:positive regulation of transcription by RNA polymerase II"/>
    <property type="evidence" value="ECO:0007669"/>
    <property type="project" value="TreeGrafter"/>
</dbReference>
<dbReference type="InParanoid" id="A0A1V8SH73"/>
<evidence type="ECO:0000256" key="3">
    <source>
        <dbReference type="ARBA" id="ARBA00019618"/>
    </source>
</evidence>
<evidence type="ECO:0000256" key="11">
    <source>
        <dbReference type="RuleBase" id="RU364134"/>
    </source>
</evidence>
<dbReference type="STRING" id="1507870.A0A1V8SH73"/>
<feature type="compositionally biased region" description="Polar residues" evidence="12">
    <location>
        <begin position="1299"/>
        <end position="1315"/>
    </location>
</feature>
<name>A0A1V8SH73_9PEZI</name>
<feature type="domain" description="Mediator complex subunit Med13 C-terminal" evidence="13">
    <location>
        <begin position="1135"/>
        <end position="1465"/>
    </location>
</feature>
<keyword evidence="7 11" id="KW-0804">Transcription</keyword>
<evidence type="ECO:0000256" key="2">
    <source>
        <dbReference type="ARBA" id="ARBA00009354"/>
    </source>
</evidence>
<feature type="compositionally biased region" description="Low complexity" evidence="12">
    <location>
        <begin position="1316"/>
        <end position="1339"/>
    </location>
</feature>
<evidence type="ECO:0000256" key="4">
    <source>
        <dbReference type="ARBA" id="ARBA00022491"/>
    </source>
</evidence>
<dbReference type="Pfam" id="PF06333">
    <property type="entry name" value="Med13_C"/>
    <property type="match status" value="1"/>
</dbReference>
<dbReference type="EMBL" id="NAJO01000046">
    <property type="protein sequence ID" value="OQN98443.1"/>
    <property type="molecule type" value="Genomic_DNA"/>
</dbReference>
<comment type="subunit">
    <text evidence="11">Component of the SRB8-11 complex, which itself associates with the Mediator complex.</text>
</comment>
<dbReference type="GO" id="GO:0003713">
    <property type="term" value="F:transcription coactivator activity"/>
    <property type="evidence" value="ECO:0007669"/>
    <property type="project" value="TreeGrafter"/>
</dbReference>
<evidence type="ECO:0000256" key="10">
    <source>
        <dbReference type="ARBA" id="ARBA00032008"/>
    </source>
</evidence>
<sequence length="1479" mass="157315">MDILKQCTTNVQELRGLPDIHVALYERENSKIHRNNEDDIPALLAQLRTSEVHCTLSNGTSTGAPEAKVSVDSMQLCLFGRCDSSLTALILSLGFTLYLEGSLGDTAEVELLNGATVEEEVLRAIEAGIAYDLWQTRRGTKVGHCTWLMSDSLGNSGPIVRLSLAWSDVDAHIVIVSVTSSTGKRYYPVCAASSASSPEIDVTLAPGGRQAVLKFVDNTLSPAVPSEDWQFAVREALALEGIEIGLEADWIEVMTTDSGAMMWPAALTFTQSYADEVVLSSDVQGLELSDGVPGDNALLYNDALCDAEQWFNDAIIRERRPLNDNHPDDDVALHAVYDASGNAGAAFDLLSPQMTQRPETHAVGLLYPTPPDGMASFQQSQQTPNVTSTPVTQPAGTLHDAPQAPGSGGSGEDVDGAEQADPRPRGHSIASSVGATHGYVGQHEDLFGDLGGDEVDEEDFSFFDEPDDMRVIGSVAVPAADADVAMTEHGGADDPLSPNAGPLGASPRLDVEEAEESSMQNTMMIASSATDATDNAITIDGGYAPSGGNGDSLSFDTETPRPHAAILDHRPLSLLTSKEQLLPPPIPASASTDQPHNTAAQKKGSFAPLAFGQRYNTSAPARLSLPSENGQHAVSSKSARPASTSMRGILKQSDSTDESSEADGRSDTPVSSETSSSSASSPNMEIVMHQEAATGLHTSRKRKRSALLESAVIGTNPSNWIARLPMFNQIASDHTYLQDLRRKARDMTATACSVFGGADQPARHKSDYAQRLWDDFNGQDLVMISQILAEQAITTTHSIVDDLQILKLDDIPLDSALASTAASTILGILNGIVPATKPSVLATLVMTCELPTRPTPANATAAKTPGQPRPPPPRHDAMTTAGPDVQSLTIPYMRVTRASDTIELLPTAMPFWDALGLGPVSGAKKVRYYCVAPRSDHLGDIVETFMHELSQAFEGSNLGQHRAVGATDESVPAARWQWLLSVDCVASAAARDTRSNTASLEATWSQYREAMGDLGDVLAGSAHDEPATTKVIYLIDAFASEDMDARPALCAAFYTAYQSYVAALAQSAVEDGAREPASDLVLQILPMELIYKPHELVIPTSEHMASLAREVYDRLPPAASQKAASTDAVSLVTTAPCVHLAPTVPKRVNFQLLADPPHDLLHEGSVLHLAYSFTADKYWLVVHWTDAAGMFADSVVLSMRGRSVTEIFEQVWGRTLSALDRKQIPWKVCITRATPRSYIPAWEAQCWHDIVGEKTKRKQVTSVTLLAVDLEPSVQFTPPTNSDGESGDATAGAGAFLTPVSTPQAGSTMTGGSVMTASPTADSITAPPTPAPSDSTAAAPEKDAEGHLVDLEDETWSLLLDRSKTPRRSAPDHVTTASVLACGQLIKRGDPASASQSHFPAIGADLLWTIQIRAAGAGIVEGNARHAEAMLREVLGTWRGLGCLAKLRGLHLGKGLDGLVPIHVVGAVEAARALGGMPR</sequence>
<feature type="region of interest" description="Disordered" evidence="12">
    <location>
        <begin position="363"/>
        <end position="432"/>
    </location>
</feature>
<keyword evidence="8 11" id="KW-0539">Nucleus</keyword>
<feature type="compositionally biased region" description="Polar residues" evidence="12">
    <location>
        <begin position="376"/>
        <end position="395"/>
    </location>
</feature>
<gene>
    <name evidence="15" type="ORF">B0A48_15713</name>
</gene>
<keyword evidence="6 11" id="KW-0010">Activator</keyword>
<evidence type="ECO:0000256" key="9">
    <source>
        <dbReference type="ARBA" id="ARBA00025661"/>
    </source>
</evidence>
<comment type="subcellular location">
    <subcellularLocation>
        <location evidence="1 11">Nucleus</location>
    </subcellularLocation>
</comment>
<feature type="domain" description="MID" evidence="14">
    <location>
        <begin position="924"/>
        <end position="1117"/>
    </location>
</feature>
<feature type="region of interest" description="Disordered" evidence="12">
    <location>
        <begin position="487"/>
        <end position="507"/>
    </location>
</feature>
<dbReference type="PANTHER" id="PTHR48249:SF3">
    <property type="entry name" value="MEDIATOR OF RNA POLYMERASE II TRANSCRIPTION SUBUNIT 13"/>
    <property type="match status" value="1"/>
</dbReference>
<feature type="compositionally biased region" description="Low complexity" evidence="12">
    <location>
        <begin position="854"/>
        <end position="865"/>
    </location>
</feature>
<protein>
    <recommendedName>
        <fullName evidence="3 11">Mediator of RNA polymerase II transcription subunit 13</fullName>
    </recommendedName>
    <alternativeName>
        <fullName evidence="10 11">Mediator complex subunit 13</fullName>
    </alternativeName>
</protein>
<dbReference type="InterPro" id="IPR051139">
    <property type="entry name" value="Mediator_complx_sub13"/>
</dbReference>
<dbReference type="PANTHER" id="PTHR48249">
    <property type="entry name" value="MEDIATOR OF RNA POLYMERASE II TRANSCRIPTION SUBUNIT 13"/>
    <property type="match status" value="1"/>
</dbReference>
<dbReference type="OrthoDB" id="103819at2759"/>
<feature type="compositionally biased region" description="Polar residues" evidence="12">
    <location>
        <begin position="1274"/>
        <end position="1284"/>
    </location>
</feature>
<reference evidence="16" key="1">
    <citation type="submission" date="2017-03" db="EMBL/GenBank/DDBJ databases">
        <title>Genomes of endolithic fungi from Antarctica.</title>
        <authorList>
            <person name="Coleine C."/>
            <person name="Masonjones S."/>
            <person name="Stajich J.E."/>
        </authorList>
    </citation>
    <scope>NUCLEOTIDE SEQUENCE [LARGE SCALE GENOMIC DNA]</scope>
    <source>
        <strain evidence="16">CCFEE 5527</strain>
    </source>
</reference>
<evidence type="ECO:0000256" key="8">
    <source>
        <dbReference type="ARBA" id="ARBA00023242"/>
    </source>
</evidence>
<evidence type="ECO:0000256" key="12">
    <source>
        <dbReference type="SAM" id="MobiDB-lite"/>
    </source>
</evidence>